<protein>
    <recommendedName>
        <fullName evidence="13">Chaoptin</fullName>
    </recommendedName>
</protein>
<feature type="signal peptide" evidence="10">
    <location>
        <begin position="1"/>
        <end position="18"/>
    </location>
</feature>
<evidence type="ECO:0008006" key="13">
    <source>
        <dbReference type="Google" id="ProtNLM"/>
    </source>
</evidence>
<evidence type="ECO:0000256" key="5">
    <source>
        <dbReference type="ARBA" id="ARBA00022729"/>
    </source>
</evidence>
<dbReference type="GO" id="GO:0005886">
    <property type="term" value="C:plasma membrane"/>
    <property type="evidence" value="ECO:0007669"/>
    <property type="project" value="UniProtKB-SubCell"/>
</dbReference>
<dbReference type="InterPro" id="IPR036116">
    <property type="entry name" value="FN3_sf"/>
</dbReference>
<keyword evidence="5 10" id="KW-0732">Signal</keyword>
<evidence type="ECO:0000256" key="6">
    <source>
        <dbReference type="ARBA" id="ARBA00022737"/>
    </source>
</evidence>
<evidence type="ECO:0000256" key="1">
    <source>
        <dbReference type="ARBA" id="ARBA00004236"/>
    </source>
</evidence>
<dbReference type="FunFam" id="3.80.10.10:FF:001438">
    <property type="entry name" value="Uncharacterized protein"/>
    <property type="match status" value="1"/>
</dbReference>
<dbReference type="InterPro" id="IPR003591">
    <property type="entry name" value="Leu-rich_rpt_typical-subtyp"/>
</dbReference>
<evidence type="ECO:0000313" key="12">
    <source>
        <dbReference type="Proteomes" id="UP000678393"/>
    </source>
</evidence>
<keyword evidence="6" id="KW-0677">Repeat</keyword>
<feature type="transmembrane region" description="Helical" evidence="9">
    <location>
        <begin position="539"/>
        <end position="557"/>
    </location>
</feature>
<dbReference type="Proteomes" id="UP000678393">
    <property type="component" value="Unassembled WGS sequence"/>
</dbReference>
<dbReference type="OrthoDB" id="6162395at2759"/>
<dbReference type="EMBL" id="CAJHNH020000847">
    <property type="protein sequence ID" value="CAG5120174.1"/>
    <property type="molecule type" value="Genomic_DNA"/>
</dbReference>
<comment type="subcellular location">
    <subcellularLocation>
        <location evidence="1">Cell membrane</location>
    </subcellularLocation>
</comment>
<evidence type="ECO:0000256" key="7">
    <source>
        <dbReference type="ARBA" id="ARBA00022989"/>
    </source>
</evidence>
<dbReference type="PANTHER" id="PTHR24366:SF129">
    <property type="entry name" value="LEUCINE RICH REPEAT CONTAINING 24"/>
    <property type="match status" value="1"/>
</dbReference>
<evidence type="ECO:0000256" key="9">
    <source>
        <dbReference type="SAM" id="Phobius"/>
    </source>
</evidence>
<evidence type="ECO:0000256" key="4">
    <source>
        <dbReference type="ARBA" id="ARBA00022692"/>
    </source>
</evidence>
<dbReference type="Gene3D" id="3.80.10.10">
    <property type="entry name" value="Ribonuclease Inhibitor"/>
    <property type="match status" value="4"/>
</dbReference>
<accession>A0A8S3YSW5</accession>
<evidence type="ECO:0000256" key="10">
    <source>
        <dbReference type="SAM" id="SignalP"/>
    </source>
</evidence>
<dbReference type="SUPFAM" id="SSF52058">
    <property type="entry name" value="L domain-like"/>
    <property type="match status" value="2"/>
</dbReference>
<dbReference type="SMART" id="SM00365">
    <property type="entry name" value="LRR_SD22"/>
    <property type="match status" value="4"/>
</dbReference>
<keyword evidence="8 9" id="KW-0472">Membrane</keyword>
<name>A0A8S3YSW5_9EUPU</name>
<feature type="transmembrane region" description="Helical" evidence="9">
    <location>
        <begin position="362"/>
        <end position="384"/>
    </location>
</feature>
<keyword evidence="4 9" id="KW-0812">Transmembrane</keyword>
<dbReference type="InterPro" id="IPR032675">
    <property type="entry name" value="LRR_dom_sf"/>
</dbReference>
<sequence length="560" mass="62723">MNLAVPLMLLITSAAVASMHRPLCPSACQCSSQYYVYCQDMEITDLQLAEIISGVSSSAVLLDLSSNHITRIQENTFTSLPNLEYLYLSANSITELSNNAFLGLPKLRELTLNDNGLDVVNSRCFSELSQLKDLNMENNLIKSLPEGLFRNLASLQNLQLQKNHMTALQPNQFSGLTNLRLLNLSHNSLTSIAGSVFSGLRSVIHLSLMNNNLNLILDKNNISDLVFMHGNDFYLSLNFVSIADNNIEYVPSHVFPHNANIKHIDLSGNRIRRIGGHAFNSLHLESVNLQKNNISEVNKDIFKDARRILHLNLRHNKIQNIFTGAFDSIRDNIINVDLQFNQLSYLHPGMFRGMRRLRTLNLAANGIFLILILLNLSMNLFIVLSSETISGPAALRRLLIVCNPLQKLVGFSYEDVNDRIFIESNSTMISSTPTSVLITWPYKEGTQLYWTLSVNCVNQVACEVPHYESTLRPYISQVIVAGLRPGAEYFICVTPVFLSSEVNISQCAHVRTQLDSLNDVRHSTDPDAQTNDPVNNSSSIFDIIALYFLVVIAHGIMHSY</sequence>
<evidence type="ECO:0000256" key="2">
    <source>
        <dbReference type="ARBA" id="ARBA00022475"/>
    </source>
</evidence>
<evidence type="ECO:0000256" key="3">
    <source>
        <dbReference type="ARBA" id="ARBA00022614"/>
    </source>
</evidence>
<evidence type="ECO:0000256" key="8">
    <source>
        <dbReference type="ARBA" id="ARBA00023136"/>
    </source>
</evidence>
<keyword evidence="2" id="KW-1003">Cell membrane</keyword>
<dbReference type="SMART" id="SM00369">
    <property type="entry name" value="LRR_TYP"/>
    <property type="match status" value="10"/>
</dbReference>
<gene>
    <name evidence="11" type="ORF">CUNI_LOCUS5732</name>
</gene>
<proteinExistence type="predicted"/>
<comment type="caution">
    <text evidence="11">The sequence shown here is derived from an EMBL/GenBank/DDBJ whole genome shotgun (WGS) entry which is preliminary data.</text>
</comment>
<dbReference type="Pfam" id="PF13306">
    <property type="entry name" value="LRR_5"/>
    <property type="match status" value="1"/>
</dbReference>
<keyword evidence="7 9" id="KW-1133">Transmembrane helix</keyword>
<dbReference type="InterPro" id="IPR026906">
    <property type="entry name" value="LRR_5"/>
</dbReference>
<keyword evidence="3" id="KW-0433">Leucine-rich repeat</keyword>
<evidence type="ECO:0000313" key="11">
    <source>
        <dbReference type="EMBL" id="CAG5120174.1"/>
    </source>
</evidence>
<reference evidence="11" key="1">
    <citation type="submission" date="2021-04" db="EMBL/GenBank/DDBJ databases">
        <authorList>
            <consortium name="Molecular Ecology Group"/>
        </authorList>
    </citation>
    <scope>NUCLEOTIDE SEQUENCE</scope>
</reference>
<dbReference type="PANTHER" id="PTHR24366">
    <property type="entry name" value="IG(IMMUNOGLOBULIN) AND LRR(LEUCINE RICH REPEAT) DOMAINS"/>
    <property type="match status" value="1"/>
</dbReference>
<dbReference type="PROSITE" id="PS51450">
    <property type="entry name" value="LRR"/>
    <property type="match status" value="4"/>
</dbReference>
<feature type="chain" id="PRO_5035848167" description="Chaoptin" evidence="10">
    <location>
        <begin position="19"/>
        <end position="560"/>
    </location>
</feature>
<dbReference type="SUPFAM" id="SSF49265">
    <property type="entry name" value="Fibronectin type III"/>
    <property type="match status" value="1"/>
</dbReference>
<keyword evidence="12" id="KW-1185">Reference proteome</keyword>
<dbReference type="Pfam" id="PF13855">
    <property type="entry name" value="LRR_8"/>
    <property type="match status" value="2"/>
</dbReference>
<dbReference type="InterPro" id="IPR001611">
    <property type="entry name" value="Leu-rich_rpt"/>
</dbReference>
<dbReference type="AlphaFoldDB" id="A0A8S3YSW5"/>
<organism evidence="11 12">
    <name type="scientific">Candidula unifasciata</name>
    <dbReference type="NCBI Taxonomy" id="100452"/>
    <lineage>
        <taxon>Eukaryota</taxon>
        <taxon>Metazoa</taxon>
        <taxon>Spiralia</taxon>
        <taxon>Lophotrochozoa</taxon>
        <taxon>Mollusca</taxon>
        <taxon>Gastropoda</taxon>
        <taxon>Heterobranchia</taxon>
        <taxon>Euthyneura</taxon>
        <taxon>Panpulmonata</taxon>
        <taxon>Eupulmonata</taxon>
        <taxon>Stylommatophora</taxon>
        <taxon>Helicina</taxon>
        <taxon>Helicoidea</taxon>
        <taxon>Geomitridae</taxon>
        <taxon>Candidula</taxon>
    </lineage>
</organism>